<proteinExistence type="predicted"/>
<reference evidence="1" key="1">
    <citation type="submission" date="2015-04" db="EMBL/GenBank/DDBJ databases">
        <authorList>
            <person name="Syromyatnikov M.Y."/>
            <person name="Popov V.N."/>
        </authorList>
    </citation>
    <scope>NUCLEOTIDE SEQUENCE</scope>
    <source>
        <strain evidence="1">MO-1</strain>
    </source>
</reference>
<evidence type="ECO:0000313" key="1">
    <source>
        <dbReference type="EMBL" id="CRH05886.1"/>
    </source>
</evidence>
<protein>
    <submittedName>
        <fullName evidence="1">Uncharacterized protein</fullName>
    </submittedName>
</protein>
<sequence length="71" mass="8362">MWVALLPLSTPLFSPLRLYFHHLQPIFHHWPIFSIFYATYRPFLTLSEAFLLLISAQNLLNPSQSNNAIYE</sequence>
<dbReference type="EMBL" id="LO017727">
    <property type="protein sequence ID" value="CRH05886.1"/>
    <property type="molecule type" value="Genomic_DNA"/>
</dbReference>
<organism evidence="1">
    <name type="scientific">Magnetococcus massalia (strain MO-1)</name>
    <dbReference type="NCBI Taxonomy" id="451514"/>
    <lineage>
        <taxon>Bacteria</taxon>
        <taxon>Pseudomonadati</taxon>
        <taxon>Pseudomonadota</taxon>
        <taxon>Magnetococcia</taxon>
        <taxon>Magnetococcales</taxon>
        <taxon>Magnetococcaceae</taxon>
        <taxon>Magnetococcus</taxon>
    </lineage>
</organism>
<gene>
    <name evidence="1" type="ORF">MAGMO_1705</name>
</gene>
<name>A0A1S7LJB1_MAGMO</name>
<accession>A0A1S7LJB1</accession>
<dbReference type="AlphaFoldDB" id="A0A1S7LJB1"/>